<dbReference type="Proteomes" id="UP001321475">
    <property type="component" value="Chromosome"/>
</dbReference>
<dbReference type="PANTHER" id="PTHR30419:SF29">
    <property type="entry name" value="LYSR-FAMILY TRANSCRIPTIONAL REGULATOR"/>
    <property type="match status" value="1"/>
</dbReference>
<evidence type="ECO:0000256" key="3">
    <source>
        <dbReference type="ARBA" id="ARBA00023125"/>
    </source>
</evidence>
<sequence length="322" mass="33392">MNPSSRGGPQAAGATPSTAVAPGGTDPRRLAFLLAVHRTGGVLAAADVLGVTASAVSQQIHRLEAEEGVQVLDRGPRGVSLTPVGRVLADAAERIEAEMVDARKAIATMSDDVSGRVVVGSVQSAIRSVVAPVLHALPERFPGIDLEVQEAEPEAAMRGLRAGSLDLVLVERDSESDVSVPRGMDDVIVREEPWCLVTHVAFPTPTQLADLRDAPWLGAVDGTAAARALARVIAQVGGSAVTRHRYFDFDVALALVAAGQGVALLPALALQGELPDDVAVVRLPGLGSRYLVARHRSTRAEPGPATSTVLDELLAVAAGIEL</sequence>
<dbReference type="SUPFAM" id="SSF53850">
    <property type="entry name" value="Periplasmic binding protein-like II"/>
    <property type="match status" value="1"/>
</dbReference>
<evidence type="ECO:0000256" key="5">
    <source>
        <dbReference type="SAM" id="MobiDB-lite"/>
    </source>
</evidence>
<keyword evidence="4" id="KW-0804">Transcription</keyword>
<proteinExistence type="inferred from homology"/>
<accession>A0ABN6XB24</accession>
<dbReference type="Pfam" id="PF03466">
    <property type="entry name" value="LysR_substrate"/>
    <property type="match status" value="1"/>
</dbReference>
<dbReference type="InterPro" id="IPR036388">
    <property type="entry name" value="WH-like_DNA-bd_sf"/>
</dbReference>
<evidence type="ECO:0000256" key="4">
    <source>
        <dbReference type="ARBA" id="ARBA00023163"/>
    </source>
</evidence>
<feature type="domain" description="HTH lysR-type" evidence="6">
    <location>
        <begin position="25"/>
        <end position="82"/>
    </location>
</feature>
<dbReference type="InterPro" id="IPR036390">
    <property type="entry name" value="WH_DNA-bd_sf"/>
</dbReference>
<dbReference type="SUPFAM" id="SSF46785">
    <property type="entry name" value="Winged helix' DNA-binding domain"/>
    <property type="match status" value="1"/>
</dbReference>
<dbReference type="PANTHER" id="PTHR30419">
    <property type="entry name" value="HTH-TYPE TRANSCRIPTIONAL REGULATOR YBHD"/>
    <property type="match status" value="1"/>
</dbReference>
<dbReference type="InterPro" id="IPR050950">
    <property type="entry name" value="HTH-type_LysR_regulators"/>
</dbReference>
<dbReference type="EMBL" id="AP027729">
    <property type="protein sequence ID" value="BDZ42157.1"/>
    <property type="molecule type" value="Genomic_DNA"/>
</dbReference>
<dbReference type="Gene3D" id="1.10.10.10">
    <property type="entry name" value="Winged helix-like DNA-binding domain superfamily/Winged helix DNA-binding domain"/>
    <property type="match status" value="1"/>
</dbReference>
<dbReference type="Pfam" id="PF00126">
    <property type="entry name" value="HTH_1"/>
    <property type="match status" value="1"/>
</dbReference>
<dbReference type="InterPro" id="IPR000847">
    <property type="entry name" value="LysR_HTH_N"/>
</dbReference>
<name>A0ABN6XB24_9CELL</name>
<evidence type="ECO:0000313" key="7">
    <source>
        <dbReference type="EMBL" id="BDZ42157.1"/>
    </source>
</evidence>
<dbReference type="PROSITE" id="PS50931">
    <property type="entry name" value="HTH_LYSR"/>
    <property type="match status" value="1"/>
</dbReference>
<organism evidence="7 8">
    <name type="scientific">Paraoerskovia sediminicola</name>
    <dbReference type="NCBI Taxonomy" id="1138587"/>
    <lineage>
        <taxon>Bacteria</taxon>
        <taxon>Bacillati</taxon>
        <taxon>Actinomycetota</taxon>
        <taxon>Actinomycetes</taxon>
        <taxon>Micrococcales</taxon>
        <taxon>Cellulomonadaceae</taxon>
        <taxon>Paraoerskovia</taxon>
    </lineage>
</organism>
<feature type="region of interest" description="Disordered" evidence="5">
    <location>
        <begin position="1"/>
        <end position="23"/>
    </location>
</feature>
<protein>
    <submittedName>
        <fullName evidence="7">LysR family transcriptional regulator</fullName>
    </submittedName>
</protein>
<dbReference type="RefSeq" id="WP_286219176.1">
    <property type="nucleotide sequence ID" value="NZ_AP027729.1"/>
</dbReference>
<keyword evidence="2" id="KW-0805">Transcription regulation</keyword>
<keyword evidence="8" id="KW-1185">Reference proteome</keyword>
<dbReference type="Gene3D" id="3.40.190.10">
    <property type="entry name" value="Periplasmic binding protein-like II"/>
    <property type="match status" value="2"/>
</dbReference>
<gene>
    <name evidence="7" type="ORF">GCM10025865_14560</name>
</gene>
<evidence type="ECO:0000256" key="2">
    <source>
        <dbReference type="ARBA" id="ARBA00023015"/>
    </source>
</evidence>
<reference evidence="8" key="1">
    <citation type="journal article" date="2019" name="Int. J. Syst. Evol. Microbiol.">
        <title>The Global Catalogue of Microorganisms (GCM) 10K type strain sequencing project: providing services to taxonomists for standard genome sequencing and annotation.</title>
        <authorList>
            <consortium name="The Broad Institute Genomics Platform"/>
            <consortium name="The Broad Institute Genome Sequencing Center for Infectious Disease"/>
            <person name="Wu L."/>
            <person name="Ma J."/>
        </authorList>
    </citation>
    <scope>NUCLEOTIDE SEQUENCE [LARGE SCALE GENOMIC DNA]</scope>
    <source>
        <strain evidence="8">NBRC 108565</strain>
    </source>
</reference>
<evidence type="ECO:0000313" key="8">
    <source>
        <dbReference type="Proteomes" id="UP001321475"/>
    </source>
</evidence>
<keyword evidence="3" id="KW-0238">DNA-binding</keyword>
<dbReference type="InterPro" id="IPR005119">
    <property type="entry name" value="LysR_subst-bd"/>
</dbReference>
<evidence type="ECO:0000256" key="1">
    <source>
        <dbReference type="ARBA" id="ARBA00009437"/>
    </source>
</evidence>
<evidence type="ECO:0000259" key="6">
    <source>
        <dbReference type="PROSITE" id="PS50931"/>
    </source>
</evidence>
<comment type="similarity">
    <text evidence="1">Belongs to the LysR transcriptional regulatory family.</text>
</comment>